<proteinExistence type="predicted"/>
<comment type="caution">
    <text evidence="1">The sequence shown here is derived from an EMBL/GenBank/DDBJ whole genome shotgun (WGS) entry which is preliminary data.</text>
</comment>
<name>A0ACB9VX58_CHAAC</name>
<accession>A0ACB9VX58</accession>
<dbReference type="Proteomes" id="UP001057452">
    <property type="component" value="Chromosome 15"/>
</dbReference>
<gene>
    <name evidence="1" type="ORF">KUCAC02_026161</name>
</gene>
<evidence type="ECO:0000313" key="2">
    <source>
        <dbReference type="Proteomes" id="UP001057452"/>
    </source>
</evidence>
<reference evidence="1" key="1">
    <citation type="submission" date="2022-05" db="EMBL/GenBank/DDBJ databases">
        <title>Chromosome-level genome of Chaenocephalus aceratus.</title>
        <authorList>
            <person name="Park H."/>
        </authorList>
    </citation>
    <scope>NUCLEOTIDE SEQUENCE</scope>
    <source>
        <strain evidence="1">KU_202001</strain>
    </source>
</reference>
<protein>
    <submittedName>
        <fullName evidence="1">Uncharacterized protein</fullName>
    </submittedName>
</protein>
<organism evidence="1 2">
    <name type="scientific">Chaenocephalus aceratus</name>
    <name type="common">Blackfin icefish</name>
    <name type="synonym">Chaenichthys aceratus</name>
    <dbReference type="NCBI Taxonomy" id="36190"/>
    <lineage>
        <taxon>Eukaryota</taxon>
        <taxon>Metazoa</taxon>
        <taxon>Chordata</taxon>
        <taxon>Craniata</taxon>
        <taxon>Vertebrata</taxon>
        <taxon>Euteleostomi</taxon>
        <taxon>Actinopterygii</taxon>
        <taxon>Neopterygii</taxon>
        <taxon>Teleostei</taxon>
        <taxon>Neoteleostei</taxon>
        <taxon>Acanthomorphata</taxon>
        <taxon>Eupercaria</taxon>
        <taxon>Perciformes</taxon>
        <taxon>Notothenioidei</taxon>
        <taxon>Channichthyidae</taxon>
        <taxon>Chaenocephalus</taxon>
    </lineage>
</organism>
<sequence>MEQFAQTFDPSPLTFCYFSHQRNLKGNKLSTFPHALLSGGSEQDKEEDGGDLCGLVIAVRKQIEHFVPLVPYRARRISWTRFGQWTRWTRSRIHAGGTTRTPCSSFAALTRWIHLDSRGRY</sequence>
<dbReference type="EMBL" id="CM043799">
    <property type="protein sequence ID" value="KAI4804536.1"/>
    <property type="molecule type" value="Genomic_DNA"/>
</dbReference>
<evidence type="ECO:0000313" key="1">
    <source>
        <dbReference type="EMBL" id="KAI4804536.1"/>
    </source>
</evidence>
<keyword evidence="2" id="KW-1185">Reference proteome</keyword>